<protein>
    <submittedName>
        <fullName evidence="2">Uncharacterized protein</fullName>
    </submittedName>
</protein>
<sequence>MPQQYRRTSTFLSYQLEAASLGLHDWPDQYNRWNNSTRYKVLEVIFRPSANGKKKKGMLARTVKRQPLLPQSIVSSLLQKLKEPDENDCGAAAIMLSNDSVRSSIVPKLMKLHEQPGTSNPNAAAAVLGEAGFLTGELLRDLIQVEWGAYLKANVVIDVASLLAQSFDEPKTARNVKGCIRRILREHKSALPEKALQVMATNLGIVGYADTLECLQEQSDMPESVVQKIVKRLTSKKTSHPEARGQNPQSVPYHVRRQIRRPSEQDGSQRVQESI</sequence>
<feature type="region of interest" description="Disordered" evidence="1">
    <location>
        <begin position="234"/>
        <end position="275"/>
    </location>
</feature>
<evidence type="ECO:0000313" key="2">
    <source>
        <dbReference type="EMBL" id="KAK8052566.1"/>
    </source>
</evidence>
<feature type="compositionally biased region" description="Polar residues" evidence="1">
    <location>
        <begin position="265"/>
        <end position="275"/>
    </location>
</feature>
<proteinExistence type="predicted"/>
<gene>
    <name evidence="2" type="ORF">PG993_003951</name>
</gene>
<evidence type="ECO:0000313" key="3">
    <source>
        <dbReference type="Proteomes" id="UP001444661"/>
    </source>
</evidence>
<organism evidence="2 3">
    <name type="scientific">Apiospora rasikravindrae</name>
    <dbReference type="NCBI Taxonomy" id="990691"/>
    <lineage>
        <taxon>Eukaryota</taxon>
        <taxon>Fungi</taxon>
        <taxon>Dikarya</taxon>
        <taxon>Ascomycota</taxon>
        <taxon>Pezizomycotina</taxon>
        <taxon>Sordariomycetes</taxon>
        <taxon>Xylariomycetidae</taxon>
        <taxon>Amphisphaeriales</taxon>
        <taxon>Apiosporaceae</taxon>
        <taxon>Apiospora</taxon>
    </lineage>
</organism>
<evidence type="ECO:0000256" key="1">
    <source>
        <dbReference type="SAM" id="MobiDB-lite"/>
    </source>
</evidence>
<keyword evidence="3" id="KW-1185">Reference proteome</keyword>
<comment type="caution">
    <text evidence="2">The sequence shown here is derived from an EMBL/GenBank/DDBJ whole genome shotgun (WGS) entry which is preliminary data.</text>
</comment>
<dbReference type="EMBL" id="JAQQWK010000002">
    <property type="protein sequence ID" value="KAK8052566.1"/>
    <property type="molecule type" value="Genomic_DNA"/>
</dbReference>
<reference evidence="2 3" key="1">
    <citation type="submission" date="2023-01" db="EMBL/GenBank/DDBJ databases">
        <title>Analysis of 21 Apiospora genomes using comparative genomics revels a genus with tremendous synthesis potential of carbohydrate active enzymes and secondary metabolites.</title>
        <authorList>
            <person name="Sorensen T."/>
        </authorList>
    </citation>
    <scope>NUCLEOTIDE SEQUENCE [LARGE SCALE GENOMIC DNA]</scope>
    <source>
        <strain evidence="2 3">CBS 33761</strain>
    </source>
</reference>
<dbReference type="Proteomes" id="UP001444661">
    <property type="component" value="Unassembled WGS sequence"/>
</dbReference>
<name>A0ABR1U375_9PEZI</name>
<accession>A0ABR1U375</accession>